<sequence>MADFSLTTLFVVPVGQTAVPSSGSTQDLTAGTVGIFDQNYATVTAAAGANPASDAKYIYIAQGRANTYLQGSKRSDKIKGCPTAGASCNSNVTEWYKVSGCATAANQITDVTDFKVQCGEIVTLTLRAHSSYIDTLYFNGFTRSVTVNAPCCECGGDVCTDVNVNALINAIIVKLEQSAPGDNPDNVSFKSFFTFENVGGTKLRIQGKPLTKYGQPCDVAAFPFEYDRMYFDTFIYDGPATTADFIVADACNIVATSAVVQKASYASGGSEEFKQLEKNFYSYQAGYLKSLYRMGGYNENFESYVTAGTVYDSYYIRFNQLDKSAYQWGDYIHQDSTVILAVPNADTSGIAALIEPILEDALGLVDDDNTCITTTTTAAA</sequence>
<dbReference type="EMBL" id="MW030560">
    <property type="protein sequence ID" value="QPI16384.1"/>
    <property type="molecule type" value="Genomic_DNA"/>
</dbReference>
<protein>
    <submittedName>
        <fullName evidence="1">Uncharacterized protein</fullName>
    </submittedName>
</protein>
<name>A0A7S9STU0_9VIRU</name>
<reference evidence="1" key="1">
    <citation type="submission" date="2020-08" db="EMBL/GenBank/DDBJ databases">
        <title>Bridging the membrane lipid divide: bacteria of the FCB group superphylum have the potential to synthesize archaeal ether lipids.</title>
        <authorList>
            <person name="Villanueva L."/>
            <person name="von Meijenfeldt F.A.B."/>
            <person name="Westbye A.B."/>
            <person name="Yadav S."/>
            <person name="Hopmans E.C."/>
            <person name="Dutilh B.E."/>
            <person name="Sinninghe Damste J.S."/>
        </authorList>
    </citation>
    <scope>NUCLEOTIDE SEQUENCE</scope>
    <source>
        <strain evidence="1">NIOZ-UU157</strain>
    </source>
</reference>
<organism evidence="1">
    <name type="scientific">Virus NIOZ-UU157</name>
    <dbReference type="NCBI Taxonomy" id="2763269"/>
    <lineage>
        <taxon>Viruses</taxon>
    </lineage>
</organism>
<proteinExistence type="predicted"/>
<accession>A0A7S9STU0</accession>
<evidence type="ECO:0000313" key="1">
    <source>
        <dbReference type="EMBL" id="QPI16384.1"/>
    </source>
</evidence>
<gene>
    <name evidence="1" type="ORF">NIOZUU157_00275</name>
</gene>